<evidence type="ECO:0000256" key="2">
    <source>
        <dbReference type="ARBA" id="ARBA00022833"/>
    </source>
</evidence>
<keyword evidence="5" id="KW-0804">Transcription</keyword>
<keyword evidence="8" id="KW-1185">Reference proteome</keyword>
<keyword evidence="2" id="KW-0862">Zinc</keyword>
<dbReference type="GO" id="GO:0003677">
    <property type="term" value="F:DNA binding"/>
    <property type="evidence" value="ECO:0007669"/>
    <property type="project" value="UniProtKB-KW"/>
</dbReference>
<organism evidence="7 8">
    <name type="scientific">Hymenoscyphus albidus</name>
    <dbReference type="NCBI Taxonomy" id="595503"/>
    <lineage>
        <taxon>Eukaryota</taxon>
        <taxon>Fungi</taxon>
        <taxon>Dikarya</taxon>
        <taxon>Ascomycota</taxon>
        <taxon>Pezizomycotina</taxon>
        <taxon>Leotiomycetes</taxon>
        <taxon>Helotiales</taxon>
        <taxon>Helotiaceae</taxon>
        <taxon>Hymenoscyphus</taxon>
    </lineage>
</organism>
<dbReference type="PANTHER" id="PTHR36206:SF12">
    <property type="entry name" value="ASPERCRYPTIN BIOSYNTHESIS CLUSTER-SPECIFIC TRANSCRIPTION REGULATOR ATNN-RELATED"/>
    <property type="match status" value="1"/>
</dbReference>
<evidence type="ECO:0000313" key="8">
    <source>
        <dbReference type="Proteomes" id="UP000701801"/>
    </source>
</evidence>
<comment type="caution">
    <text evidence="7">The sequence shown here is derived from an EMBL/GenBank/DDBJ whole genome shotgun (WGS) entry which is preliminary data.</text>
</comment>
<dbReference type="EMBL" id="CAJVRM010000036">
    <property type="protein sequence ID" value="CAG8972115.1"/>
    <property type="molecule type" value="Genomic_DNA"/>
</dbReference>
<dbReference type="GO" id="GO:0046872">
    <property type="term" value="F:metal ion binding"/>
    <property type="evidence" value="ECO:0007669"/>
    <property type="project" value="UniProtKB-KW"/>
</dbReference>
<name>A0A9N9LFB9_9HELO</name>
<keyword evidence="6" id="KW-0539">Nucleus</keyword>
<evidence type="ECO:0000256" key="1">
    <source>
        <dbReference type="ARBA" id="ARBA00022723"/>
    </source>
</evidence>
<reference evidence="7" key="1">
    <citation type="submission" date="2021-07" db="EMBL/GenBank/DDBJ databases">
        <authorList>
            <person name="Durling M."/>
        </authorList>
    </citation>
    <scope>NUCLEOTIDE SEQUENCE</scope>
</reference>
<dbReference type="AlphaFoldDB" id="A0A9N9LFB9"/>
<keyword evidence="3" id="KW-0805">Transcription regulation</keyword>
<keyword evidence="4" id="KW-0238">DNA-binding</keyword>
<evidence type="ECO:0000256" key="5">
    <source>
        <dbReference type="ARBA" id="ARBA00023163"/>
    </source>
</evidence>
<accession>A0A9N9LFB9</accession>
<dbReference type="PANTHER" id="PTHR36206">
    <property type="entry name" value="ASPERCRYPTIN BIOSYNTHESIS CLUSTER-SPECIFIC TRANSCRIPTION REGULATOR ATNN-RELATED"/>
    <property type="match status" value="1"/>
</dbReference>
<dbReference type="Proteomes" id="UP000701801">
    <property type="component" value="Unassembled WGS sequence"/>
</dbReference>
<keyword evidence="1" id="KW-0479">Metal-binding</keyword>
<sequence length="108" mass="12486">MKSSTYQMRRSTSFLQSVYAVPRKIKKVPGEIVFSVSDNDPLTPQSSPELSSPIVRQDTLYFQYFREIVAESLSWSIDSEFWKRAVLQLLDSEEFIQQAVVGLARLHR</sequence>
<gene>
    <name evidence="7" type="ORF">HYALB_00008120</name>
</gene>
<protein>
    <submittedName>
        <fullName evidence="7">Uncharacterized protein</fullName>
    </submittedName>
</protein>
<evidence type="ECO:0000313" key="7">
    <source>
        <dbReference type="EMBL" id="CAG8972115.1"/>
    </source>
</evidence>
<evidence type="ECO:0000256" key="3">
    <source>
        <dbReference type="ARBA" id="ARBA00023015"/>
    </source>
</evidence>
<evidence type="ECO:0000256" key="4">
    <source>
        <dbReference type="ARBA" id="ARBA00023125"/>
    </source>
</evidence>
<dbReference type="InterPro" id="IPR052360">
    <property type="entry name" value="Transcr_Regulatory_Proteins"/>
</dbReference>
<evidence type="ECO:0000256" key="6">
    <source>
        <dbReference type="ARBA" id="ARBA00023242"/>
    </source>
</evidence>
<proteinExistence type="predicted"/>